<accession>A0ABN8YN50</accession>
<dbReference type="EMBL" id="OX459957">
    <property type="protein sequence ID" value="CAI9162998.1"/>
    <property type="molecule type" value="Genomic_DNA"/>
</dbReference>
<gene>
    <name evidence="2" type="ORF">MRATA1EN1_LOCUS11960</name>
</gene>
<sequence>MCLVAQSGLTLCKPMDCSPPGSSVHGDSPGKNTGVGCHAFLQPTAGDLPNPGIEPRSPSWQADSLPSEPPGKPKNTGVGSPSLLQIFLTQEPMGVSKLRIFFNEADTLIK</sequence>
<name>A0ABN8YN50_RANTA</name>
<keyword evidence="3" id="KW-1185">Reference proteome</keyword>
<evidence type="ECO:0000313" key="3">
    <source>
        <dbReference type="Proteomes" id="UP001176941"/>
    </source>
</evidence>
<dbReference type="Proteomes" id="UP001176941">
    <property type="component" value="Chromosome 21"/>
</dbReference>
<protein>
    <submittedName>
        <fullName evidence="2">Uncharacterized protein</fullName>
    </submittedName>
</protein>
<organism evidence="2 3">
    <name type="scientific">Rangifer tarandus platyrhynchus</name>
    <name type="common">Svalbard reindeer</name>
    <dbReference type="NCBI Taxonomy" id="3082113"/>
    <lineage>
        <taxon>Eukaryota</taxon>
        <taxon>Metazoa</taxon>
        <taxon>Chordata</taxon>
        <taxon>Craniata</taxon>
        <taxon>Vertebrata</taxon>
        <taxon>Euteleostomi</taxon>
        <taxon>Mammalia</taxon>
        <taxon>Eutheria</taxon>
        <taxon>Laurasiatheria</taxon>
        <taxon>Artiodactyla</taxon>
        <taxon>Ruminantia</taxon>
        <taxon>Pecora</taxon>
        <taxon>Cervidae</taxon>
        <taxon>Odocoileinae</taxon>
        <taxon>Rangifer</taxon>
    </lineage>
</organism>
<reference evidence="2" key="1">
    <citation type="submission" date="2023-04" db="EMBL/GenBank/DDBJ databases">
        <authorList>
            <consortium name="ELIXIR-Norway"/>
        </authorList>
    </citation>
    <scope>NUCLEOTIDE SEQUENCE [LARGE SCALE GENOMIC DNA]</scope>
</reference>
<proteinExistence type="predicted"/>
<evidence type="ECO:0000313" key="2">
    <source>
        <dbReference type="EMBL" id="CAI9162998.1"/>
    </source>
</evidence>
<evidence type="ECO:0000256" key="1">
    <source>
        <dbReference type="SAM" id="MobiDB-lite"/>
    </source>
</evidence>
<feature type="region of interest" description="Disordered" evidence="1">
    <location>
        <begin position="15"/>
        <end position="80"/>
    </location>
</feature>